<dbReference type="PANTHER" id="PTHR34265:SF1">
    <property type="entry name" value="TYPE III PANTOTHENATE KINASE"/>
    <property type="match status" value="1"/>
</dbReference>
<keyword evidence="12 16" id="KW-0630">Potassium</keyword>
<dbReference type="Gene3D" id="3.30.420.40">
    <property type="match status" value="2"/>
</dbReference>
<evidence type="ECO:0000313" key="17">
    <source>
        <dbReference type="EMBL" id="BDA80489.1"/>
    </source>
</evidence>
<evidence type="ECO:0000256" key="7">
    <source>
        <dbReference type="ARBA" id="ARBA00022490"/>
    </source>
</evidence>
<comment type="function">
    <text evidence="16">Catalyzes the phosphorylation of pantothenate (Pan), the first step in CoA biosynthesis.</text>
</comment>
<comment type="cofactor">
    <cofactor evidence="16">
        <name>NH4(+)</name>
        <dbReference type="ChEBI" id="CHEBI:28938"/>
    </cofactor>
    <cofactor evidence="16">
        <name>K(+)</name>
        <dbReference type="ChEBI" id="CHEBI:29103"/>
    </cofactor>
    <text evidence="16">A monovalent cation. Ammonium or potassium.</text>
</comment>
<evidence type="ECO:0000256" key="8">
    <source>
        <dbReference type="ARBA" id="ARBA00022679"/>
    </source>
</evidence>
<reference evidence="17 18" key="1">
    <citation type="submission" date="2021-08" db="EMBL/GenBank/DDBJ databases">
        <title>Complete genome sequence of Leptospira kobayashii strain E30.</title>
        <authorList>
            <person name="Nakao R."/>
            <person name="Nakamura S."/>
            <person name="Masuzawa T."/>
            <person name="Koizumi N."/>
        </authorList>
    </citation>
    <scope>NUCLEOTIDE SEQUENCE [LARGE SCALE GENOMIC DNA]</scope>
    <source>
        <strain evidence="17 18">E30</strain>
    </source>
</reference>
<sequence length="267" mass="29495">MDEKPLLLVVDVGNTNTVFGIFQEGQETPDFHKRTVTRRERTSDELGLFLKGFLSQENVKSDRIKTAIYSSVVPSLNPIVERMLEDWFNVNPLRVHYQMKLNFGITYPRPFEIGADRLVNAAYCVKAFPGRKAILVDLGTATTFCVLNEKPEYIGGVIAPGLKISMDALTKNTAQLPPIVFEAPSKVLGGSTIESIQSGFYYGWIGLLKGIVSEIKREMPGDYIVIGTGGLVSTIHASSQNQVFDLIDPMLTLKGLKILADLNSEPK</sequence>
<keyword evidence="18" id="KW-1185">Reference proteome</keyword>
<comment type="subcellular location">
    <subcellularLocation>
        <location evidence="3 16">Cytoplasm</location>
    </subcellularLocation>
</comment>
<feature type="binding site" evidence="16">
    <location>
        <begin position="114"/>
        <end position="117"/>
    </location>
    <ligand>
        <name>substrate</name>
    </ligand>
</feature>
<dbReference type="EMBL" id="AP025028">
    <property type="protein sequence ID" value="BDA80489.1"/>
    <property type="molecule type" value="Genomic_DNA"/>
</dbReference>
<keyword evidence="13 16" id="KW-0173">Coenzyme A biosynthesis</keyword>
<gene>
    <name evidence="16 17" type="primary">coaX</name>
    <name evidence="17" type="ORF">LPTSP3_g34190</name>
</gene>
<dbReference type="NCBIfam" id="TIGR00671">
    <property type="entry name" value="baf"/>
    <property type="match status" value="1"/>
</dbReference>
<evidence type="ECO:0000256" key="14">
    <source>
        <dbReference type="ARBA" id="ARBA00038036"/>
    </source>
</evidence>
<dbReference type="Pfam" id="PF03309">
    <property type="entry name" value="Pan_kinase"/>
    <property type="match status" value="1"/>
</dbReference>
<evidence type="ECO:0000256" key="10">
    <source>
        <dbReference type="ARBA" id="ARBA00022777"/>
    </source>
</evidence>
<keyword evidence="10 16" id="KW-0418">Kinase</keyword>
<feature type="binding site" evidence="16">
    <location>
        <begin position="11"/>
        <end position="18"/>
    </location>
    <ligand>
        <name>ATP</name>
        <dbReference type="ChEBI" id="CHEBI:30616"/>
    </ligand>
</feature>
<evidence type="ECO:0000256" key="1">
    <source>
        <dbReference type="ARBA" id="ARBA00001206"/>
    </source>
</evidence>
<dbReference type="SUPFAM" id="SSF53067">
    <property type="entry name" value="Actin-like ATPase domain"/>
    <property type="match status" value="2"/>
</dbReference>
<dbReference type="PANTHER" id="PTHR34265">
    <property type="entry name" value="TYPE III PANTOTHENATE KINASE"/>
    <property type="match status" value="1"/>
</dbReference>
<comment type="catalytic activity">
    <reaction evidence="1 16">
        <text>(R)-pantothenate + ATP = (R)-4'-phosphopantothenate + ADP + H(+)</text>
        <dbReference type="Rhea" id="RHEA:16373"/>
        <dbReference type="ChEBI" id="CHEBI:10986"/>
        <dbReference type="ChEBI" id="CHEBI:15378"/>
        <dbReference type="ChEBI" id="CHEBI:29032"/>
        <dbReference type="ChEBI" id="CHEBI:30616"/>
        <dbReference type="ChEBI" id="CHEBI:456216"/>
        <dbReference type="EC" id="2.7.1.33"/>
    </reaction>
</comment>
<dbReference type="InterPro" id="IPR004619">
    <property type="entry name" value="Type_III_PanK"/>
</dbReference>
<keyword evidence="8 16" id="KW-0808">Transferase</keyword>
<evidence type="ECO:0000256" key="16">
    <source>
        <dbReference type="HAMAP-Rule" id="MF_01274"/>
    </source>
</evidence>
<dbReference type="NCBIfam" id="NF009855">
    <property type="entry name" value="PRK13321.1"/>
    <property type="match status" value="1"/>
</dbReference>
<dbReference type="CDD" id="cd24015">
    <property type="entry name" value="ASKHA_NBD_PanK-III"/>
    <property type="match status" value="1"/>
</dbReference>
<evidence type="ECO:0000313" key="18">
    <source>
        <dbReference type="Proteomes" id="UP000245263"/>
    </source>
</evidence>
<evidence type="ECO:0000256" key="9">
    <source>
        <dbReference type="ARBA" id="ARBA00022741"/>
    </source>
</evidence>
<comment type="cofactor">
    <cofactor evidence="2">
        <name>K(+)</name>
        <dbReference type="ChEBI" id="CHEBI:29103"/>
    </cofactor>
</comment>
<accession>A0ABM7UN13</accession>
<dbReference type="RefSeq" id="WP_109021523.1">
    <property type="nucleotide sequence ID" value="NZ_AP025028.1"/>
</dbReference>
<evidence type="ECO:0000256" key="11">
    <source>
        <dbReference type="ARBA" id="ARBA00022840"/>
    </source>
</evidence>
<dbReference type="InterPro" id="IPR043129">
    <property type="entry name" value="ATPase_NBD"/>
</dbReference>
<feature type="binding site" evidence="16">
    <location>
        <position position="140"/>
    </location>
    <ligand>
        <name>ATP</name>
        <dbReference type="ChEBI" id="CHEBI:30616"/>
    </ligand>
</feature>
<evidence type="ECO:0000256" key="12">
    <source>
        <dbReference type="ARBA" id="ARBA00022958"/>
    </source>
</evidence>
<feature type="active site" description="Proton acceptor" evidence="16">
    <location>
        <position position="116"/>
    </location>
</feature>
<name>A0ABM7UN13_9LEPT</name>
<dbReference type="NCBIfam" id="NF009848">
    <property type="entry name" value="PRK13318.1-6"/>
    <property type="match status" value="1"/>
</dbReference>
<evidence type="ECO:0000256" key="4">
    <source>
        <dbReference type="ARBA" id="ARBA00005225"/>
    </source>
</evidence>
<evidence type="ECO:0000256" key="6">
    <source>
        <dbReference type="ARBA" id="ARBA00012102"/>
    </source>
</evidence>
<protein>
    <recommendedName>
        <fullName evidence="15 16">Type III pantothenate kinase</fullName>
        <ecNumber evidence="6 16">2.7.1.33</ecNumber>
    </recommendedName>
    <alternativeName>
        <fullName evidence="16">PanK-III</fullName>
    </alternativeName>
    <alternativeName>
        <fullName evidence="16">Pantothenic acid kinase</fullName>
    </alternativeName>
</protein>
<evidence type="ECO:0000256" key="15">
    <source>
        <dbReference type="ARBA" id="ARBA00040883"/>
    </source>
</evidence>
<comment type="pathway">
    <text evidence="4 16">Cofactor biosynthesis; coenzyme A biosynthesis; CoA from (R)-pantothenate: step 1/5.</text>
</comment>
<comment type="subunit">
    <text evidence="5 16">Homodimer.</text>
</comment>
<evidence type="ECO:0000256" key="5">
    <source>
        <dbReference type="ARBA" id="ARBA00011738"/>
    </source>
</evidence>
<dbReference type="Proteomes" id="UP000245263">
    <property type="component" value="Chromosome 1"/>
</dbReference>
<dbReference type="EC" id="2.7.1.33" evidence="6 16"/>
<keyword evidence="7 16" id="KW-0963">Cytoplasm</keyword>
<evidence type="ECO:0000256" key="13">
    <source>
        <dbReference type="ARBA" id="ARBA00022993"/>
    </source>
</evidence>
<feature type="binding site" evidence="16">
    <location>
        <position position="192"/>
    </location>
    <ligand>
        <name>substrate</name>
    </ligand>
</feature>
<feature type="binding site" evidence="16">
    <location>
        <position position="107"/>
    </location>
    <ligand>
        <name>substrate</name>
    </ligand>
</feature>
<comment type="similarity">
    <text evidence="14 16">Belongs to the type III pantothenate kinase family.</text>
</comment>
<feature type="binding site" evidence="16">
    <location>
        <position position="137"/>
    </location>
    <ligand>
        <name>K(+)</name>
        <dbReference type="ChEBI" id="CHEBI:29103"/>
    </ligand>
</feature>
<keyword evidence="11 16" id="KW-0067">ATP-binding</keyword>
<evidence type="ECO:0000256" key="2">
    <source>
        <dbReference type="ARBA" id="ARBA00001958"/>
    </source>
</evidence>
<organism evidence="17 18">
    <name type="scientific">Leptospira kobayashii</name>
    <dbReference type="NCBI Taxonomy" id="1917830"/>
    <lineage>
        <taxon>Bacteria</taxon>
        <taxon>Pseudomonadati</taxon>
        <taxon>Spirochaetota</taxon>
        <taxon>Spirochaetia</taxon>
        <taxon>Leptospirales</taxon>
        <taxon>Leptospiraceae</taxon>
        <taxon>Leptospira</taxon>
    </lineage>
</organism>
<evidence type="ECO:0000256" key="3">
    <source>
        <dbReference type="ARBA" id="ARBA00004496"/>
    </source>
</evidence>
<keyword evidence="9 16" id="KW-0547">Nucleotide-binding</keyword>
<proteinExistence type="inferred from homology"/>
<dbReference type="GO" id="GO:0016301">
    <property type="term" value="F:kinase activity"/>
    <property type="evidence" value="ECO:0007669"/>
    <property type="project" value="UniProtKB-KW"/>
</dbReference>
<keyword evidence="16" id="KW-0479">Metal-binding</keyword>
<dbReference type="HAMAP" id="MF_01274">
    <property type="entry name" value="Pantothen_kinase_3"/>
    <property type="match status" value="1"/>
</dbReference>